<gene>
    <name evidence="4" type="ORF">ATI02_1749</name>
</gene>
<comment type="similarity">
    <text evidence="2">Belongs to the bacterial solute-binding protein 1 family.</text>
</comment>
<evidence type="ECO:0000313" key="4">
    <source>
        <dbReference type="EMBL" id="PKA68940.1"/>
    </source>
</evidence>
<dbReference type="SUPFAM" id="SSF53850">
    <property type="entry name" value="Periplasmic binding protein-like II"/>
    <property type="match status" value="1"/>
</dbReference>
<feature type="chain" id="PRO_5047190966" evidence="3">
    <location>
        <begin position="23"/>
        <end position="436"/>
    </location>
</feature>
<protein>
    <submittedName>
        <fullName evidence="4">Sorbitol-binding protein /mannitol-binding protein</fullName>
    </submittedName>
</protein>
<keyword evidence="3" id="KW-0732">Signal</keyword>
<comment type="subcellular location">
    <subcellularLocation>
        <location evidence="1">Periplasm</location>
    </subcellularLocation>
</comment>
<dbReference type="RefSeq" id="WP_100846038.1">
    <property type="nucleotide sequence ID" value="NZ_PHHE01000001.1"/>
</dbReference>
<evidence type="ECO:0000256" key="2">
    <source>
        <dbReference type="ARBA" id="ARBA00008520"/>
    </source>
</evidence>
<dbReference type="Pfam" id="PF01547">
    <property type="entry name" value="SBP_bac_1"/>
    <property type="match status" value="1"/>
</dbReference>
<evidence type="ECO:0000256" key="1">
    <source>
        <dbReference type="ARBA" id="ARBA00004418"/>
    </source>
</evidence>
<proteinExistence type="inferred from homology"/>
<dbReference type="CDD" id="cd13585">
    <property type="entry name" value="PBP2_TMBP_like"/>
    <property type="match status" value="1"/>
</dbReference>
<organism evidence="4 5">
    <name type="scientific">Pseudomonas baetica</name>
    <dbReference type="NCBI Taxonomy" id="674054"/>
    <lineage>
        <taxon>Bacteria</taxon>
        <taxon>Pseudomonadati</taxon>
        <taxon>Pseudomonadota</taxon>
        <taxon>Gammaproteobacteria</taxon>
        <taxon>Pseudomonadales</taxon>
        <taxon>Pseudomonadaceae</taxon>
        <taxon>Pseudomonas</taxon>
    </lineage>
</organism>
<reference evidence="4 5" key="1">
    <citation type="submission" date="2017-11" db="EMBL/GenBank/DDBJ databases">
        <title>Genome sequencing of a diverse group of Pseudomonas species.</title>
        <authorList>
            <person name="Loper J."/>
        </authorList>
    </citation>
    <scope>NUCLEOTIDE SEQUENCE [LARGE SCALE GENOMIC DNA]</scope>
    <source>
        <strain evidence="4 5">LMG 25716</strain>
    </source>
</reference>
<dbReference type="Proteomes" id="UP000232455">
    <property type="component" value="Unassembled WGS sequence"/>
</dbReference>
<keyword evidence="5" id="KW-1185">Reference proteome</keyword>
<dbReference type="Gene3D" id="3.40.190.10">
    <property type="entry name" value="Periplasmic binding protein-like II"/>
    <property type="match status" value="2"/>
</dbReference>
<sequence length="436" mass="47426">MQPTAKALLALTCMTLSSVSLGAQTLTIATVNNSDMIRMQKLSKTFETEHPDIKLNWVVLEENVLRQRLTTDIATQGGQFDVLTIGMYEAALWGGKGWLEPMKDLPASYALDDVFPSVREGLSVKGSLYALPFYAESSITYYRTDLFKDAGLTMPERPTWEQIAGFAEKLTNKDKEQYGICLRGKAGWGENMALITTVANAYGARWFDEKWQPEFNGPEWKNALNFYVDTMKKSGPPGASSNGFNENLALFNSGKCAIWVDASVAGSFVTDKTQSKVADHVGFTFAPHQVTDKGSAWLYSWALAIPTSSKAKDAAKTFSAWATSKEYGELVAKTDGIANVPPGTRASTYSDAYMSAAPFAKATLESLKAADPSKPTLKPVPYIGIQLVTIPEFQGIGTQVGKSFSAALIGQTTVDQALGAAQQTTEREMKRAGYPK</sequence>
<evidence type="ECO:0000313" key="5">
    <source>
        <dbReference type="Proteomes" id="UP000232455"/>
    </source>
</evidence>
<accession>A0ABX4PXV2</accession>
<evidence type="ECO:0000256" key="3">
    <source>
        <dbReference type="SAM" id="SignalP"/>
    </source>
</evidence>
<comment type="caution">
    <text evidence="4">The sequence shown here is derived from an EMBL/GenBank/DDBJ whole genome shotgun (WGS) entry which is preliminary data.</text>
</comment>
<dbReference type="PANTHER" id="PTHR43649">
    <property type="entry name" value="ARABINOSE-BINDING PROTEIN-RELATED"/>
    <property type="match status" value="1"/>
</dbReference>
<dbReference type="InterPro" id="IPR050490">
    <property type="entry name" value="Bact_solute-bd_prot1"/>
</dbReference>
<dbReference type="InterPro" id="IPR006059">
    <property type="entry name" value="SBP"/>
</dbReference>
<dbReference type="PANTHER" id="PTHR43649:SF12">
    <property type="entry name" value="DIACETYLCHITOBIOSE BINDING PROTEIN DASA"/>
    <property type="match status" value="1"/>
</dbReference>
<feature type="signal peptide" evidence="3">
    <location>
        <begin position="1"/>
        <end position="22"/>
    </location>
</feature>
<dbReference type="EMBL" id="PHHE01000001">
    <property type="protein sequence ID" value="PKA68940.1"/>
    <property type="molecule type" value="Genomic_DNA"/>
</dbReference>
<name>A0ABX4PXV2_9PSED</name>